<keyword evidence="3 6" id="KW-0812">Transmembrane</keyword>
<keyword evidence="4 6" id="KW-1133">Transmembrane helix</keyword>
<dbReference type="PANTHER" id="PTHR22945">
    <property type="entry name" value="SERPENTINE RECEPTOR, CLASS D DELTA"/>
    <property type="match status" value="1"/>
</dbReference>
<proteinExistence type="inferred from homology"/>
<dbReference type="Proteomes" id="UP001152747">
    <property type="component" value="Unassembled WGS sequence"/>
</dbReference>
<dbReference type="InterPro" id="IPR019421">
    <property type="entry name" value="7TM_GPCR_serpentine_rcpt_Srd"/>
</dbReference>
<comment type="subcellular location">
    <subcellularLocation>
        <location evidence="1">Membrane</location>
        <topology evidence="1">Multi-pass membrane protein</topology>
    </subcellularLocation>
</comment>
<feature type="transmembrane region" description="Helical" evidence="6">
    <location>
        <begin position="189"/>
        <end position="210"/>
    </location>
</feature>
<evidence type="ECO:0000256" key="1">
    <source>
        <dbReference type="ARBA" id="ARBA00004141"/>
    </source>
</evidence>
<evidence type="ECO:0000313" key="7">
    <source>
        <dbReference type="EMBL" id="CAI5441880.1"/>
    </source>
</evidence>
<name>A0A9P1MYY9_9PELO</name>
<feature type="transmembrane region" description="Helical" evidence="6">
    <location>
        <begin position="16"/>
        <end position="37"/>
    </location>
</feature>
<organism evidence="7 8">
    <name type="scientific">Caenorhabditis angaria</name>
    <dbReference type="NCBI Taxonomy" id="860376"/>
    <lineage>
        <taxon>Eukaryota</taxon>
        <taxon>Metazoa</taxon>
        <taxon>Ecdysozoa</taxon>
        <taxon>Nematoda</taxon>
        <taxon>Chromadorea</taxon>
        <taxon>Rhabditida</taxon>
        <taxon>Rhabditina</taxon>
        <taxon>Rhabditomorpha</taxon>
        <taxon>Rhabditoidea</taxon>
        <taxon>Rhabditidae</taxon>
        <taxon>Peloderinae</taxon>
        <taxon>Caenorhabditis</taxon>
    </lineage>
</organism>
<evidence type="ECO:0008006" key="9">
    <source>
        <dbReference type="Google" id="ProtNLM"/>
    </source>
</evidence>
<dbReference type="OrthoDB" id="5785156at2759"/>
<keyword evidence="8" id="KW-1185">Reference proteome</keyword>
<dbReference type="SUPFAM" id="SSF81321">
    <property type="entry name" value="Family A G protein-coupled receptor-like"/>
    <property type="match status" value="1"/>
</dbReference>
<accession>A0A9P1MYY9</accession>
<evidence type="ECO:0000256" key="6">
    <source>
        <dbReference type="SAM" id="Phobius"/>
    </source>
</evidence>
<evidence type="ECO:0000256" key="3">
    <source>
        <dbReference type="ARBA" id="ARBA00022692"/>
    </source>
</evidence>
<reference evidence="7" key="1">
    <citation type="submission" date="2022-11" db="EMBL/GenBank/DDBJ databases">
        <authorList>
            <person name="Kikuchi T."/>
        </authorList>
    </citation>
    <scope>NUCLEOTIDE SEQUENCE</scope>
    <source>
        <strain evidence="7">PS1010</strain>
    </source>
</reference>
<keyword evidence="5 6" id="KW-0472">Membrane</keyword>
<dbReference type="Gene3D" id="1.20.1070.10">
    <property type="entry name" value="Rhodopsin 7-helix transmembrane proteins"/>
    <property type="match status" value="1"/>
</dbReference>
<feature type="transmembrane region" description="Helical" evidence="6">
    <location>
        <begin position="49"/>
        <end position="68"/>
    </location>
</feature>
<dbReference type="InterPro" id="IPR050920">
    <property type="entry name" value="Nematode_rcpt-like_delta"/>
</dbReference>
<evidence type="ECO:0000256" key="5">
    <source>
        <dbReference type="ARBA" id="ARBA00023136"/>
    </source>
</evidence>
<protein>
    <recommendedName>
        <fullName evidence="9">G-protein coupled receptors family 1 profile domain-containing protein</fullName>
    </recommendedName>
</protein>
<dbReference type="PANTHER" id="PTHR22945:SF98">
    <property type="entry name" value="SERPENTINE RECEPTOR, CLASS D (DELTA)"/>
    <property type="match status" value="1"/>
</dbReference>
<dbReference type="AlphaFoldDB" id="A0A9P1MYY9"/>
<dbReference type="Pfam" id="PF10317">
    <property type="entry name" value="7TM_GPCR_Srd"/>
    <property type="match status" value="1"/>
</dbReference>
<dbReference type="EMBL" id="CANHGI010000002">
    <property type="protein sequence ID" value="CAI5441880.1"/>
    <property type="molecule type" value="Genomic_DNA"/>
</dbReference>
<sequence length="286" mass="32675">MAEYQNSNRFVTLVNLYFNIYFVGGIFFQCILLYLILTKSPKSLANMKYFLMNTCFIQTFMICCAFFIQHRVLPNAASLAILAYGPCRRLGPNVCFATYHIFLIIPFTDKWDFPSVWNQTSEEHSHYDLSIYYPYSGFANVNSIPFLLATTILAIGAYGIPVGCFFLTRKILSIINEHRSMSKRTKEQAKTLVRGLACQIITPVICYIPIFTLYTYSQTTKTEMLAIEHLLIIMLSLPGILDPFLNFYFVVPYRNAIVKAIMRKEDEVKSSVPASTVSARSVIVKL</sequence>
<evidence type="ECO:0000256" key="2">
    <source>
        <dbReference type="ARBA" id="ARBA00009166"/>
    </source>
</evidence>
<evidence type="ECO:0000313" key="8">
    <source>
        <dbReference type="Proteomes" id="UP001152747"/>
    </source>
</evidence>
<gene>
    <name evidence="7" type="ORF">CAMP_LOCUS4517</name>
</gene>
<comment type="similarity">
    <text evidence="2">Belongs to the nematode receptor-like protein srd family.</text>
</comment>
<dbReference type="GO" id="GO:0016020">
    <property type="term" value="C:membrane"/>
    <property type="evidence" value="ECO:0007669"/>
    <property type="project" value="UniProtKB-SubCell"/>
</dbReference>
<feature type="transmembrane region" description="Helical" evidence="6">
    <location>
        <begin position="230"/>
        <end position="253"/>
    </location>
</feature>
<comment type="caution">
    <text evidence="7">The sequence shown here is derived from an EMBL/GenBank/DDBJ whole genome shotgun (WGS) entry which is preliminary data.</text>
</comment>
<feature type="transmembrane region" description="Helical" evidence="6">
    <location>
        <begin position="144"/>
        <end position="168"/>
    </location>
</feature>
<evidence type="ECO:0000256" key="4">
    <source>
        <dbReference type="ARBA" id="ARBA00022989"/>
    </source>
</evidence>